<organism evidence="2 3">
    <name type="scientific">Schaalia turicensis</name>
    <dbReference type="NCBI Taxonomy" id="131111"/>
    <lineage>
        <taxon>Bacteria</taxon>
        <taxon>Bacillati</taxon>
        <taxon>Actinomycetota</taxon>
        <taxon>Actinomycetes</taxon>
        <taxon>Actinomycetales</taxon>
        <taxon>Actinomycetaceae</taxon>
        <taxon>Schaalia</taxon>
    </lineage>
</organism>
<dbReference type="PROSITE" id="PS51480">
    <property type="entry name" value="DHAL"/>
    <property type="match status" value="1"/>
</dbReference>
<dbReference type="GO" id="GO:0004371">
    <property type="term" value="F:glycerone kinase activity"/>
    <property type="evidence" value="ECO:0007669"/>
    <property type="project" value="InterPro"/>
</dbReference>
<dbReference type="RefSeq" id="WP_101627281.1">
    <property type="nucleotide sequence ID" value="NZ_PKKJ01000001.1"/>
</dbReference>
<evidence type="ECO:0000313" key="3">
    <source>
        <dbReference type="Proteomes" id="UP000234545"/>
    </source>
</evidence>
<dbReference type="EMBL" id="PKKJ01000001">
    <property type="protein sequence ID" value="PKY66762.1"/>
    <property type="molecule type" value="Genomic_DNA"/>
</dbReference>
<dbReference type="GO" id="GO:0006071">
    <property type="term" value="P:glycerol metabolic process"/>
    <property type="evidence" value="ECO:0007669"/>
    <property type="project" value="InterPro"/>
</dbReference>
<dbReference type="InterPro" id="IPR004007">
    <property type="entry name" value="DhaL_dom"/>
</dbReference>
<sequence length="555" mass="58803">MELNAGTVASLLRVAANESATLAQFLNDLDGWDGSDCDTGTNAAHTLASMASAVERLDPVSSFASGLEAGVDAGIILAQGHIGVIITAVLSAWSKALNGPGQITPIQLRRMLCAPNAVQSDSRLTDVLLRTHLSNAIVTVLDTARTAATDLGDTIESNEYLVSWYSLAAQEGLIGATNERTGRIDAGASVLTILFACFDSVVSGQTSVLESLAHMLSELAENNGDIPSQNVPAPNRAFSVDIVWQATATDADHFFTSIELMGARLSCVGMLDPFGVGMWRLHIDTSAPLSVRPKTGRLIRFQVADARPDEMLGVDELAEEGITHRGVRLLERRPMRRVERARVLVCTRAPGLIEDVARTGAIVLYNPSAEDGAGIMEIATSSSTGVSLFVPCDDESSTLGTMLASRLNAPQSLFDPEPADATSSTDAIIVVAQSNDELSAFYVAHTCAGYFVPQPGGHKVGPTMERLLTQGASQALENQVTYSLDSDDDLAISQVVADIARRNPTQFRLLLSAHDGPDLVGLVRQLVMHADSLLDDIDVIDGGQAGRSLIAGMWA</sequence>
<feature type="domain" description="DhaL" evidence="1">
    <location>
        <begin position="6"/>
        <end position="200"/>
    </location>
</feature>
<gene>
    <name evidence="2" type="ORF">CYJ25_00495</name>
</gene>
<evidence type="ECO:0000313" key="2">
    <source>
        <dbReference type="EMBL" id="PKY66762.1"/>
    </source>
</evidence>
<name>A0A2I1I6J5_9ACTO</name>
<dbReference type="InterPro" id="IPR036117">
    <property type="entry name" value="DhaL_dom_sf"/>
</dbReference>
<comment type="caution">
    <text evidence="2">The sequence shown here is derived from an EMBL/GenBank/DDBJ whole genome shotgun (WGS) entry which is preliminary data.</text>
</comment>
<protein>
    <recommendedName>
        <fullName evidence="1">DhaL domain-containing protein</fullName>
    </recommendedName>
</protein>
<dbReference type="AlphaFoldDB" id="A0A2I1I6J5"/>
<accession>A0A2I1I6J5</accession>
<dbReference type="Gene3D" id="1.25.40.340">
    <property type="match status" value="1"/>
</dbReference>
<proteinExistence type="predicted"/>
<dbReference type="Proteomes" id="UP000234545">
    <property type="component" value="Unassembled WGS sequence"/>
</dbReference>
<dbReference type="SUPFAM" id="SSF101473">
    <property type="entry name" value="DhaL-like"/>
    <property type="match status" value="1"/>
</dbReference>
<evidence type="ECO:0000259" key="1">
    <source>
        <dbReference type="PROSITE" id="PS51480"/>
    </source>
</evidence>
<reference evidence="2 3" key="1">
    <citation type="submission" date="2017-12" db="EMBL/GenBank/DDBJ databases">
        <title>Phylogenetic diversity of female urinary microbiome.</title>
        <authorList>
            <person name="Thomas-White K."/>
            <person name="Wolfe A.J."/>
        </authorList>
    </citation>
    <scope>NUCLEOTIDE SEQUENCE [LARGE SCALE GENOMIC DNA]</scope>
    <source>
        <strain evidence="2 3">UMB0250</strain>
    </source>
</reference>
<dbReference type="OrthoDB" id="9760324at2"/>